<dbReference type="Proteomes" id="UP000216339">
    <property type="component" value="Unassembled WGS sequence"/>
</dbReference>
<gene>
    <name evidence="4" type="ORF">BSZ37_13855</name>
</gene>
<dbReference type="AlphaFoldDB" id="A0A271J1R8"/>
<dbReference type="OrthoDB" id="1524955at2"/>
<keyword evidence="3" id="KW-0732">Signal</keyword>
<organism evidence="4 5">
    <name type="scientific">Rubrivirga marina</name>
    <dbReference type="NCBI Taxonomy" id="1196024"/>
    <lineage>
        <taxon>Bacteria</taxon>
        <taxon>Pseudomonadati</taxon>
        <taxon>Rhodothermota</taxon>
        <taxon>Rhodothermia</taxon>
        <taxon>Rhodothermales</taxon>
        <taxon>Rubricoccaceae</taxon>
        <taxon>Rubrivirga</taxon>
    </lineage>
</organism>
<protein>
    <recommendedName>
        <fullName evidence="2">Curli production assembly/transport component CsgE</fullName>
    </recommendedName>
</protein>
<accession>A0A271J1R8</accession>
<evidence type="ECO:0000313" key="5">
    <source>
        <dbReference type="Proteomes" id="UP000216339"/>
    </source>
</evidence>
<dbReference type="EMBL" id="MQWD01000001">
    <property type="protein sequence ID" value="PAP77442.1"/>
    <property type="molecule type" value="Genomic_DNA"/>
</dbReference>
<dbReference type="Pfam" id="PF10627">
    <property type="entry name" value="CsgE"/>
    <property type="match status" value="1"/>
</dbReference>
<proteinExistence type="predicted"/>
<name>A0A271J1R8_9BACT</name>
<evidence type="ECO:0000256" key="2">
    <source>
        <dbReference type="ARBA" id="ARBA00014024"/>
    </source>
</evidence>
<sequence>MRALLLLTVGLVVATPAGEAQGVPTDSARSVVPYGLATTYGELQAERRQLRRLPPDPAEAEQTGDPMLGIGQLVVDETVSRSGSYFYDVFYRLWSPPEDSRFMSVVLSEQPLPGQGTLVAIRLDGELVFQARLSPREEEAEQLARQAVVFVLRRLPRGEE</sequence>
<dbReference type="InterPro" id="IPR018900">
    <property type="entry name" value="Curli_CsgE"/>
</dbReference>
<reference evidence="4 5" key="1">
    <citation type="submission" date="2016-11" db="EMBL/GenBank/DDBJ databases">
        <title>Study of marine rhodopsin-containing bacteria.</title>
        <authorList>
            <person name="Yoshizawa S."/>
            <person name="Kumagai Y."/>
            <person name="Kogure K."/>
        </authorList>
    </citation>
    <scope>NUCLEOTIDE SEQUENCE [LARGE SCALE GENOMIC DNA]</scope>
    <source>
        <strain evidence="4 5">SAORIC-28</strain>
    </source>
</reference>
<keyword evidence="5" id="KW-1185">Reference proteome</keyword>
<evidence type="ECO:0000256" key="3">
    <source>
        <dbReference type="ARBA" id="ARBA00022729"/>
    </source>
</evidence>
<comment type="caution">
    <text evidence="4">The sequence shown here is derived from an EMBL/GenBank/DDBJ whole genome shotgun (WGS) entry which is preliminary data.</text>
</comment>
<evidence type="ECO:0000313" key="4">
    <source>
        <dbReference type="EMBL" id="PAP77442.1"/>
    </source>
</evidence>
<comment type="function">
    <text evidence="1">May be involved in the biogenesis of curli organelles.</text>
</comment>
<dbReference type="RefSeq" id="WP_095511109.1">
    <property type="nucleotide sequence ID" value="NZ_MQWD01000001.1"/>
</dbReference>
<evidence type="ECO:0000256" key="1">
    <source>
        <dbReference type="ARBA" id="ARBA00003989"/>
    </source>
</evidence>